<dbReference type="Proteomes" id="UP001319921">
    <property type="component" value="Chromosome"/>
</dbReference>
<dbReference type="EMBL" id="AP025226">
    <property type="protein sequence ID" value="BDB99181.1"/>
    <property type="molecule type" value="Genomic_DNA"/>
</dbReference>
<keyword evidence="1" id="KW-0472">Membrane</keyword>
<evidence type="ECO:0000313" key="3">
    <source>
        <dbReference type="Proteomes" id="UP001319921"/>
    </source>
</evidence>
<evidence type="ECO:0000313" key="2">
    <source>
        <dbReference type="EMBL" id="BDB99181.1"/>
    </source>
</evidence>
<evidence type="ECO:0000256" key="1">
    <source>
        <dbReference type="SAM" id="Phobius"/>
    </source>
</evidence>
<dbReference type="InterPro" id="IPR009078">
    <property type="entry name" value="Ferritin-like_SF"/>
</dbReference>
<gene>
    <name evidence="2" type="ORF">SACC_21980</name>
</gene>
<dbReference type="SUPFAM" id="SSF47240">
    <property type="entry name" value="Ferritin-like"/>
    <property type="match status" value="1"/>
</dbReference>
<reference evidence="2 3" key="1">
    <citation type="journal article" date="2022" name="Microbiol. Resour. Announc.">
        <title>Complete Genome Sequence of the Hyperthermophilic and Acidophilic Archaeon Saccharolobus caldissimus Strain HS-3T.</title>
        <authorList>
            <person name="Sakai H.D."/>
            <person name="Kurosawa N."/>
        </authorList>
    </citation>
    <scope>NUCLEOTIDE SEQUENCE [LARGE SCALE GENOMIC DNA]</scope>
    <source>
        <strain evidence="2 3">JCM32116</strain>
    </source>
</reference>
<sequence>MLIFNIVLFHSIKTFLHFYFKHMLSYISMDKYFLALLGEAGAAGLDRGFSVRYKVFWDSYLNEKQHWIYFKKYRRSILEKPIYYIFMIIGVIISLLGIGIVKRVNEIVEKNAIDFYVRYFDTKDEDIRRILDDERRHLLMSKT</sequence>
<keyword evidence="3" id="KW-1185">Reference proteome</keyword>
<proteinExistence type="predicted"/>
<name>A0AAQ4CTQ0_9CREN</name>
<keyword evidence="1" id="KW-0812">Transmembrane</keyword>
<dbReference type="KEGG" id="scas:SACC_21980"/>
<dbReference type="AlphaFoldDB" id="A0AAQ4CTQ0"/>
<accession>A0AAQ4CTQ0</accession>
<protein>
    <submittedName>
        <fullName evidence="2">Uncharacterized protein</fullName>
    </submittedName>
</protein>
<keyword evidence="1" id="KW-1133">Transmembrane helix</keyword>
<feature type="transmembrane region" description="Helical" evidence="1">
    <location>
        <begin position="81"/>
        <end position="101"/>
    </location>
</feature>
<organism evidence="2 3">
    <name type="scientific">Saccharolobus caldissimus</name>
    <dbReference type="NCBI Taxonomy" id="1702097"/>
    <lineage>
        <taxon>Archaea</taxon>
        <taxon>Thermoproteota</taxon>
        <taxon>Thermoprotei</taxon>
        <taxon>Sulfolobales</taxon>
        <taxon>Sulfolobaceae</taxon>
        <taxon>Saccharolobus</taxon>
    </lineage>
</organism>